<evidence type="ECO:0000256" key="1">
    <source>
        <dbReference type="ARBA" id="ARBA00004177"/>
    </source>
</evidence>
<dbReference type="SUPFAM" id="SSF140427">
    <property type="entry name" value="VPS28 C-terminal domain-like"/>
    <property type="match status" value="2"/>
</dbReference>
<evidence type="ECO:0000256" key="3">
    <source>
        <dbReference type="ARBA" id="ARBA00022753"/>
    </source>
</evidence>
<name>A0A139A4J7_GONPJ</name>
<evidence type="ECO:0000256" key="2">
    <source>
        <dbReference type="ARBA" id="ARBA00022448"/>
    </source>
</evidence>
<evidence type="ECO:0000313" key="8">
    <source>
        <dbReference type="Proteomes" id="UP000070544"/>
    </source>
</evidence>
<organism evidence="7 8">
    <name type="scientific">Gonapodya prolifera (strain JEL478)</name>
    <name type="common">Monoblepharis prolifera</name>
    <dbReference type="NCBI Taxonomy" id="1344416"/>
    <lineage>
        <taxon>Eukaryota</taxon>
        <taxon>Fungi</taxon>
        <taxon>Fungi incertae sedis</taxon>
        <taxon>Chytridiomycota</taxon>
        <taxon>Chytridiomycota incertae sedis</taxon>
        <taxon>Monoblepharidomycetes</taxon>
        <taxon>Monoblepharidales</taxon>
        <taxon>Gonapodyaceae</taxon>
        <taxon>Gonapodya</taxon>
    </lineage>
</organism>
<dbReference type="AlphaFoldDB" id="A0A139A4J7"/>
<keyword evidence="4 5" id="KW-0653">Protein transport</keyword>
<dbReference type="Gene3D" id="1.20.120.1130">
    <property type="match status" value="2"/>
</dbReference>
<comment type="subcellular location">
    <subcellularLocation>
        <location evidence="1">Endosome</location>
    </subcellularLocation>
</comment>
<dbReference type="Gene3D" id="1.20.1440.200">
    <property type="match status" value="1"/>
</dbReference>
<sequence>MYPTNHGTISRTPEHETMRLLYSIIVGMNFLELSFLADNVTGEEYQLHCDELIQKQRLALQSLARGVPTNIYMARFMKDYGLDGLGQARHRFEVGVNAQVEHPLDPPSNAKVAPGVAMDTTKSIIKAMDSLALEVVETVEKTEVLPHLSNVSRNLSRYAALPPNEQYRKRIREWLIRMSTDGYPERVPDEDTRALTADLKQLLESYQHALERSQPQGARVSPALTFELAKYTVTAMDALDVGFRSKQDLQVISRIVSTCTRIPVLQDGASREAIMKWVARINALGWGDSLSLEEAQQLKSDLESLYEAYRE</sequence>
<keyword evidence="3" id="KW-0967">Endosome</keyword>
<dbReference type="GO" id="GO:0044877">
    <property type="term" value="F:protein-containing complex binding"/>
    <property type="evidence" value="ECO:0007669"/>
    <property type="project" value="TreeGrafter"/>
</dbReference>
<keyword evidence="8" id="KW-1185">Reference proteome</keyword>
<dbReference type="EMBL" id="KQ965799">
    <property type="protein sequence ID" value="KXS11644.1"/>
    <property type="molecule type" value="Genomic_DNA"/>
</dbReference>
<feature type="domain" description="VPS28 C-terminal" evidence="6">
    <location>
        <begin position="220"/>
        <end position="311"/>
    </location>
</feature>
<dbReference type="GO" id="GO:0043328">
    <property type="term" value="P:protein transport to vacuole involved in ubiquitin-dependent protein catabolic process via the multivesicular body sorting pathway"/>
    <property type="evidence" value="ECO:0007669"/>
    <property type="project" value="TreeGrafter"/>
</dbReference>
<comment type="similarity">
    <text evidence="5">Belongs to the VPS28 family.</text>
</comment>
<dbReference type="SUPFAM" id="SSF140111">
    <property type="entry name" value="Endosomal sorting complex assembly domain"/>
    <property type="match status" value="1"/>
</dbReference>
<dbReference type="OrthoDB" id="2671at2759"/>
<dbReference type="Proteomes" id="UP000070544">
    <property type="component" value="Unassembled WGS sequence"/>
</dbReference>
<evidence type="ECO:0000259" key="6">
    <source>
        <dbReference type="PROSITE" id="PS51310"/>
    </source>
</evidence>
<dbReference type="Pfam" id="PF03997">
    <property type="entry name" value="VPS28"/>
    <property type="match status" value="2"/>
</dbReference>
<evidence type="ECO:0000313" key="7">
    <source>
        <dbReference type="EMBL" id="KXS11644.1"/>
    </source>
</evidence>
<evidence type="ECO:0000256" key="4">
    <source>
        <dbReference type="ARBA" id="ARBA00022927"/>
    </source>
</evidence>
<reference evidence="7 8" key="1">
    <citation type="journal article" date="2015" name="Genome Biol. Evol.">
        <title>Phylogenomic analyses indicate that early fungi evolved digesting cell walls of algal ancestors of land plants.</title>
        <authorList>
            <person name="Chang Y."/>
            <person name="Wang S."/>
            <person name="Sekimoto S."/>
            <person name="Aerts A.L."/>
            <person name="Choi C."/>
            <person name="Clum A."/>
            <person name="LaButti K.M."/>
            <person name="Lindquist E.A."/>
            <person name="Yee Ngan C."/>
            <person name="Ohm R.A."/>
            <person name="Salamov A.A."/>
            <person name="Grigoriev I.V."/>
            <person name="Spatafora J.W."/>
            <person name="Berbee M.L."/>
        </authorList>
    </citation>
    <scope>NUCLEOTIDE SEQUENCE [LARGE SCALE GENOMIC DNA]</scope>
    <source>
        <strain evidence="7 8">JEL478</strain>
    </source>
</reference>
<evidence type="ECO:0000256" key="5">
    <source>
        <dbReference type="PROSITE-ProRule" id="PRU00642"/>
    </source>
</evidence>
<dbReference type="InterPro" id="IPR037202">
    <property type="entry name" value="ESCRT_assembly_dom"/>
</dbReference>
<dbReference type="InterPro" id="IPR017899">
    <property type="entry name" value="VPS28_C"/>
</dbReference>
<dbReference type="InterPro" id="IPR038358">
    <property type="entry name" value="VPS28_N_sf"/>
</dbReference>
<dbReference type="PANTHER" id="PTHR12937:SF0">
    <property type="entry name" value="VACUOLAR PROTEIN SORTING-ASSOCIATED PROTEIN 28 HOMOLOG"/>
    <property type="match status" value="1"/>
</dbReference>
<protein>
    <recommendedName>
        <fullName evidence="6">VPS28 C-terminal domain-containing protein</fullName>
    </recommendedName>
</protein>
<dbReference type="InterPro" id="IPR007143">
    <property type="entry name" value="Vps28"/>
</dbReference>
<accession>A0A139A4J7</accession>
<gene>
    <name evidence="7" type="ORF">M427DRAFT_158069</name>
</gene>
<dbReference type="InterPro" id="IPR037206">
    <property type="entry name" value="VPS28_C_sf"/>
</dbReference>
<dbReference type="PANTHER" id="PTHR12937">
    <property type="entry name" value="VACUOLAR PROTEIN SORTING 28, ISOFORM 2 VPS28"/>
    <property type="match status" value="1"/>
</dbReference>
<feature type="non-terminal residue" evidence="7">
    <location>
        <position position="311"/>
    </location>
</feature>
<keyword evidence="2 5" id="KW-0813">Transport</keyword>
<proteinExistence type="inferred from homology"/>
<dbReference type="GO" id="GO:0000813">
    <property type="term" value="C:ESCRT I complex"/>
    <property type="evidence" value="ECO:0007669"/>
    <property type="project" value="InterPro"/>
</dbReference>
<feature type="domain" description="VPS28 C-terminal" evidence="6">
    <location>
        <begin position="112"/>
        <end position="211"/>
    </location>
</feature>
<dbReference type="PROSITE" id="PS51310">
    <property type="entry name" value="VPS28_C"/>
    <property type="match status" value="2"/>
</dbReference>
<dbReference type="STRING" id="1344416.A0A139A4J7"/>